<dbReference type="AlphaFoldDB" id="A0A9P9FH91"/>
<feature type="compositionally biased region" description="Gly residues" evidence="1">
    <location>
        <begin position="250"/>
        <end position="268"/>
    </location>
</feature>
<evidence type="ECO:0000256" key="1">
    <source>
        <dbReference type="SAM" id="MobiDB-lite"/>
    </source>
</evidence>
<name>A0A9P9FH91_9HYPO</name>
<organism evidence="2 3">
    <name type="scientific">Dactylonectria macrodidyma</name>
    <dbReference type="NCBI Taxonomy" id="307937"/>
    <lineage>
        <taxon>Eukaryota</taxon>
        <taxon>Fungi</taxon>
        <taxon>Dikarya</taxon>
        <taxon>Ascomycota</taxon>
        <taxon>Pezizomycotina</taxon>
        <taxon>Sordariomycetes</taxon>
        <taxon>Hypocreomycetidae</taxon>
        <taxon>Hypocreales</taxon>
        <taxon>Nectriaceae</taxon>
        <taxon>Dactylonectria</taxon>
    </lineage>
</organism>
<reference evidence="2" key="1">
    <citation type="journal article" date="2021" name="Nat. Commun.">
        <title>Genetic determinants of endophytism in the Arabidopsis root mycobiome.</title>
        <authorList>
            <person name="Mesny F."/>
            <person name="Miyauchi S."/>
            <person name="Thiergart T."/>
            <person name="Pickel B."/>
            <person name="Atanasova L."/>
            <person name="Karlsson M."/>
            <person name="Huettel B."/>
            <person name="Barry K.W."/>
            <person name="Haridas S."/>
            <person name="Chen C."/>
            <person name="Bauer D."/>
            <person name="Andreopoulos W."/>
            <person name="Pangilinan J."/>
            <person name="LaButti K."/>
            <person name="Riley R."/>
            <person name="Lipzen A."/>
            <person name="Clum A."/>
            <person name="Drula E."/>
            <person name="Henrissat B."/>
            <person name="Kohler A."/>
            <person name="Grigoriev I.V."/>
            <person name="Martin F.M."/>
            <person name="Hacquard S."/>
        </authorList>
    </citation>
    <scope>NUCLEOTIDE SEQUENCE</scope>
    <source>
        <strain evidence="2">MPI-CAGE-AT-0147</strain>
    </source>
</reference>
<dbReference type="OrthoDB" id="4750641at2759"/>
<sequence>MSKIILAVADDWRTWKCEFRSQADMLDLWKFIDPEDENPPAFMTKPAMPDAKAFLNKVSEAQAAGVDRDASTAALNEFIARSEAYQVKRDVYRDETERKMALRDWISTTVNINIQILHQDGNLRVYYGKLLACFDAHALRLARAKAINNWNDFFYATPRVPQDPMKWVDEFVSVMREADSAELPLTKCALVWLLPLQQQAEPFLEISMVAMQSQFRKEIEDDSLSYTKIAEFLRFEISLKARVQNNSHQGGEGGEGGEGGGGGGGGRGRGGRRRPKNKARSS</sequence>
<dbReference type="Proteomes" id="UP000738349">
    <property type="component" value="Unassembled WGS sequence"/>
</dbReference>
<feature type="region of interest" description="Disordered" evidence="1">
    <location>
        <begin position="246"/>
        <end position="282"/>
    </location>
</feature>
<gene>
    <name evidence="2" type="ORF">EDB81DRAFT_352663</name>
</gene>
<evidence type="ECO:0000313" key="3">
    <source>
        <dbReference type="Proteomes" id="UP000738349"/>
    </source>
</evidence>
<keyword evidence="3" id="KW-1185">Reference proteome</keyword>
<feature type="compositionally biased region" description="Basic residues" evidence="1">
    <location>
        <begin position="269"/>
        <end position="282"/>
    </location>
</feature>
<evidence type="ECO:0000313" key="2">
    <source>
        <dbReference type="EMBL" id="KAH7161731.1"/>
    </source>
</evidence>
<comment type="caution">
    <text evidence="2">The sequence shown here is derived from an EMBL/GenBank/DDBJ whole genome shotgun (WGS) entry which is preliminary data.</text>
</comment>
<proteinExistence type="predicted"/>
<accession>A0A9P9FH91</accession>
<dbReference type="EMBL" id="JAGMUV010000004">
    <property type="protein sequence ID" value="KAH7161731.1"/>
    <property type="molecule type" value="Genomic_DNA"/>
</dbReference>
<protein>
    <submittedName>
        <fullName evidence="2">Uncharacterized protein</fullName>
    </submittedName>
</protein>